<evidence type="ECO:0000256" key="6">
    <source>
        <dbReference type="SAM" id="SignalP"/>
    </source>
</evidence>
<feature type="region of interest" description="Disordered" evidence="5">
    <location>
        <begin position="405"/>
        <end position="424"/>
    </location>
</feature>
<accession>A0AB40AD46</accession>
<evidence type="ECO:0000256" key="5">
    <source>
        <dbReference type="SAM" id="MobiDB-lite"/>
    </source>
</evidence>
<dbReference type="GeneID" id="118878313"/>
<organism evidence="7 8">
    <name type="scientific">Drosophila suzukii</name>
    <name type="common">Spotted-wing drosophila fruit fly</name>
    <dbReference type="NCBI Taxonomy" id="28584"/>
    <lineage>
        <taxon>Eukaryota</taxon>
        <taxon>Metazoa</taxon>
        <taxon>Ecdysozoa</taxon>
        <taxon>Arthropoda</taxon>
        <taxon>Hexapoda</taxon>
        <taxon>Insecta</taxon>
        <taxon>Pterygota</taxon>
        <taxon>Neoptera</taxon>
        <taxon>Endopterygota</taxon>
        <taxon>Diptera</taxon>
        <taxon>Brachycera</taxon>
        <taxon>Muscomorpha</taxon>
        <taxon>Ephydroidea</taxon>
        <taxon>Drosophilidae</taxon>
        <taxon>Drosophila</taxon>
        <taxon>Sophophora</taxon>
    </lineage>
</organism>
<feature type="compositionally biased region" description="Basic and acidic residues" evidence="5">
    <location>
        <begin position="479"/>
        <end position="490"/>
    </location>
</feature>
<comment type="cofactor">
    <cofactor evidence="3">
        <name>Zn(2+)</name>
        <dbReference type="ChEBI" id="CHEBI:29105"/>
    </cofactor>
    <text evidence="3">Binds 2 Zn(2+) ions.</text>
</comment>
<feature type="compositionally biased region" description="Acidic residues" evidence="5">
    <location>
        <begin position="491"/>
        <end position="500"/>
    </location>
</feature>
<gene>
    <name evidence="8" type="primary">Alp11</name>
</gene>
<dbReference type="GO" id="GO:0004035">
    <property type="term" value="F:alkaline phosphatase activity"/>
    <property type="evidence" value="ECO:0007669"/>
    <property type="project" value="UniProtKB-EC"/>
</dbReference>
<reference evidence="8" key="1">
    <citation type="submission" date="2025-08" db="UniProtKB">
        <authorList>
            <consortium name="RefSeq"/>
        </authorList>
    </citation>
    <scope>IDENTIFICATION</scope>
</reference>
<dbReference type="GO" id="GO:0005886">
    <property type="term" value="C:plasma membrane"/>
    <property type="evidence" value="ECO:0007669"/>
    <property type="project" value="UniProtKB-SubCell"/>
</dbReference>
<dbReference type="InterPro" id="IPR001952">
    <property type="entry name" value="Alkaline_phosphatase"/>
</dbReference>
<dbReference type="Pfam" id="PF00245">
    <property type="entry name" value="Alk_phosphatase"/>
    <property type="match status" value="1"/>
</dbReference>
<dbReference type="CDD" id="cd16012">
    <property type="entry name" value="ALP"/>
    <property type="match status" value="1"/>
</dbReference>
<comment type="cofactor">
    <cofactor evidence="3">
        <name>Mg(2+)</name>
        <dbReference type="ChEBI" id="CHEBI:18420"/>
    </cofactor>
    <text evidence="3">Binds 1 Mg(2+) ion.</text>
</comment>
<keyword evidence="6" id="KW-0732">Signal</keyword>
<protein>
    <recommendedName>
        <fullName evidence="1">alkaline phosphatase</fullName>
        <ecNumber evidence="1">3.1.3.1</ecNumber>
    </recommendedName>
</protein>
<keyword evidence="3" id="KW-0479">Metal-binding</keyword>
<dbReference type="PANTHER" id="PTHR11596">
    <property type="entry name" value="ALKALINE PHOSPHATASE"/>
    <property type="match status" value="1"/>
</dbReference>
<feature type="binding site" evidence="3">
    <location>
        <position position="359"/>
    </location>
    <ligand>
        <name>Zn(2+)</name>
        <dbReference type="ChEBI" id="CHEBI:29105"/>
        <label>2</label>
    </ligand>
</feature>
<keyword evidence="3" id="KW-0862">Zinc</keyword>
<evidence type="ECO:0000256" key="4">
    <source>
        <dbReference type="RuleBase" id="RU003946"/>
    </source>
</evidence>
<evidence type="ECO:0000313" key="8">
    <source>
        <dbReference type="RefSeq" id="XP_036676374.2"/>
    </source>
</evidence>
<feature type="binding site" evidence="3">
    <location>
        <position position="313"/>
    </location>
    <ligand>
        <name>Mg(2+)</name>
        <dbReference type="ChEBI" id="CHEBI:18420"/>
    </ligand>
</feature>
<feature type="active site" description="Phosphoserine intermediate" evidence="2">
    <location>
        <position position="127"/>
    </location>
</feature>
<evidence type="ECO:0000256" key="1">
    <source>
        <dbReference type="ARBA" id="ARBA00012647"/>
    </source>
</evidence>
<dbReference type="InterPro" id="IPR017850">
    <property type="entry name" value="Alkaline_phosphatase_core_sf"/>
</dbReference>
<feature type="binding site" evidence="3">
    <location>
        <position position="322"/>
    </location>
    <ligand>
        <name>Zn(2+)</name>
        <dbReference type="ChEBI" id="CHEBI:29105"/>
        <label>2</label>
    </ligand>
</feature>
<dbReference type="RefSeq" id="XP_036676374.2">
    <property type="nucleotide sequence ID" value="XM_036820479.3"/>
</dbReference>
<dbReference type="PANTHER" id="PTHR11596:SF91">
    <property type="entry name" value="ALKALINE PHOSPHATASE-RELATED"/>
    <property type="match status" value="1"/>
</dbReference>
<evidence type="ECO:0000256" key="3">
    <source>
        <dbReference type="PIRSR" id="PIRSR601952-2"/>
    </source>
</evidence>
<dbReference type="GO" id="GO:0046872">
    <property type="term" value="F:metal ion binding"/>
    <property type="evidence" value="ECO:0007669"/>
    <property type="project" value="UniProtKB-KW"/>
</dbReference>
<dbReference type="AlphaFoldDB" id="A0AB40AD46"/>
<dbReference type="GO" id="GO:0098552">
    <property type="term" value="C:side of membrane"/>
    <property type="evidence" value="ECO:0007669"/>
    <property type="project" value="UniProtKB-KW"/>
</dbReference>
<evidence type="ECO:0000313" key="7">
    <source>
        <dbReference type="Proteomes" id="UP001652628"/>
    </source>
</evidence>
<feature type="binding site" evidence="3">
    <location>
        <position position="318"/>
    </location>
    <ligand>
        <name>Zn(2+)</name>
        <dbReference type="ChEBI" id="CHEBI:29105"/>
        <label>2</label>
    </ligand>
</feature>
<dbReference type="PRINTS" id="PR00113">
    <property type="entry name" value="ALKPHPHTASE"/>
</dbReference>
<feature type="signal peptide" evidence="6">
    <location>
        <begin position="1"/>
        <end position="28"/>
    </location>
</feature>
<feature type="binding site" evidence="3">
    <location>
        <position position="178"/>
    </location>
    <ligand>
        <name>Mg(2+)</name>
        <dbReference type="ChEBI" id="CHEBI:18420"/>
    </ligand>
</feature>
<feature type="chain" id="PRO_5045390441" description="alkaline phosphatase" evidence="6">
    <location>
        <begin position="29"/>
        <end position="500"/>
    </location>
</feature>
<feature type="binding site" evidence="3">
    <location>
        <position position="180"/>
    </location>
    <ligand>
        <name>Mg(2+)</name>
        <dbReference type="ChEBI" id="CHEBI:18420"/>
    </ligand>
</feature>
<comment type="similarity">
    <text evidence="4">Belongs to the alkaline phosphatase family.</text>
</comment>
<dbReference type="SUPFAM" id="SSF53649">
    <property type="entry name" value="Alkaline phosphatase-like"/>
    <property type="match status" value="1"/>
</dbReference>
<name>A0AB40AD46_DROSZ</name>
<feature type="binding site" evidence="3">
    <location>
        <position position="77"/>
    </location>
    <ligand>
        <name>Zn(2+)</name>
        <dbReference type="ChEBI" id="CHEBI:29105"/>
        <label>2</label>
    </ligand>
</feature>
<keyword evidence="3" id="KW-0460">Magnesium</keyword>
<dbReference type="SMART" id="SM00098">
    <property type="entry name" value="alkPPc"/>
    <property type="match status" value="1"/>
</dbReference>
<feature type="binding site" evidence="3">
    <location>
        <position position="434"/>
    </location>
    <ligand>
        <name>Zn(2+)</name>
        <dbReference type="ChEBI" id="CHEBI:29105"/>
        <label>1</label>
    </ligand>
</feature>
<keyword evidence="7" id="KW-1185">Reference proteome</keyword>
<feature type="binding site" evidence="3">
    <location>
        <position position="77"/>
    </location>
    <ligand>
        <name>Mg(2+)</name>
        <dbReference type="ChEBI" id="CHEBI:18420"/>
    </ligand>
</feature>
<feature type="binding site" evidence="3">
    <location>
        <position position="360"/>
    </location>
    <ligand>
        <name>Zn(2+)</name>
        <dbReference type="ChEBI" id="CHEBI:29105"/>
        <label>2</label>
    </ligand>
</feature>
<dbReference type="Proteomes" id="UP001652628">
    <property type="component" value="Chromosome X"/>
</dbReference>
<evidence type="ECO:0000256" key="2">
    <source>
        <dbReference type="PIRSR" id="PIRSR601952-1"/>
    </source>
</evidence>
<dbReference type="Gene3D" id="3.40.720.10">
    <property type="entry name" value="Alkaline Phosphatase, subunit A"/>
    <property type="match status" value="1"/>
</dbReference>
<sequence>MPLQVFIVPRTLLLIMILAFILFHTLTAAEQDPRAEEQLPSFWMRQAQDQLSERLARTKDAITDSRRAKNVVMFLGDGLSLTTLTAARILKGQRRGGRGEEAQLAVERFPFAGLSKTYCIDEQTPDSACTATAYLGGVKTHSGTVGQSASGERVESVLQWAQRAGKATGVVTTTRLTDASPAGAYAHVRRRGEELEIARQLVEEEPGRKLHVILGGGLGKFADERRDGKDLLAQWHENNPNGCFARSLKELRNCTGDDTGSLLGVFSDNHMAYHLAASKEQPRLCEMAAAAIEKLEQKSQEDGNGSGYFVFIEGGRIDHGHHETRVGYALDEMLEFDAAVEAVVRMTDPRETLLVVTADHSHTLSMAGYAKRGTPILGMDAQQRDLNGVPYSTLNYAIGKWQSLDKEGRRESPSKTLSPTSYTPSYIHGRKGVHSGEDVAVFAMGPQSHLFGGVMEQNLLPHLMGYAACLGSGVTICNQDKDQDKDKDLETETEADPDSS</sequence>
<dbReference type="EC" id="3.1.3.1" evidence="1"/>
<proteinExistence type="inferred from homology"/>
<feature type="compositionally biased region" description="Polar residues" evidence="5">
    <location>
        <begin position="414"/>
        <end position="424"/>
    </location>
</feature>
<feature type="region of interest" description="Disordered" evidence="5">
    <location>
        <begin position="479"/>
        <end position="500"/>
    </location>
</feature>